<dbReference type="InterPro" id="IPR001296">
    <property type="entry name" value="Glyco_trans_1"/>
</dbReference>
<organism evidence="2 3">
    <name type="scientific">Roseburia intestinalis L1-82</name>
    <dbReference type="NCBI Taxonomy" id="536231"/>
    <lineage>
        <taxon>Bacteria</taxon>
        <taxon>Bacillati</taxon>
        <taxon>Bacillota</taxon>
        <taxon>Clostridia</taxon>
        <taxon>Lachnospirales</taxon>
        <taxon>Lachnospiraceae</taxon>
        <taxon>Roseburia</taxon>
    </lineage>
</organism>
<keyword evidence="2" id="KW-0808">Transferase</keyword>
<feature type="domain" description="Glycosyl transferase family 1" evidence="1">
    <location>
        <begin position="195"/>
        <end position="361"/>
    </location>
</feature>
<dbReference type="EC" id="2.4.-.-" evidence="2"/>
<protein>
    <submittedName>
        <fullName evidence="2">Glycosyltransferase, group 1 family protein</fullName>
        <ecNumber evidence="2">2.4.-.-</ecNumber>
    </submittedName>
</protein>
<evidence type="ECO:0000259" key="1">
    <source>
        <dbReference type="Pfam" id="PF00534"/>
    </source>
</evidence>
<name>C7G9I7_9FIRM</name>
<dbReference type="AlphaFoldDB" id="C7G9I7"/>
<gene>
    <name evidence="2" type="ORF">ROSINTL182_06566</name>
</gene>
<dbReference type="GO" id="GO:0016757">
    <property type="term" value="F:glycosyltransferase activity"/>
    <property type="evidence" value="ECO:0007669"/>
    <property type="project" value="UniProtKB-KW"/>
</dbReference>
<dbReference type="PANTHER" id="PTHR46401:SF8">
    <property type="entry name" value="BLL6006 PROTEIN"/>
    <property type="match status" value="1"/>
</dbReference>
<keyword evidence="2" id="KW-0328">Glycosyltransferase</keyword>
<dbReference type="SUPFAM" id="SSF53756">
    <property type="entry name" value="UDP-Glycosyltransferase/glycogen phosphorylase"/>
    <property type="match status" value="1"/>
</dbReference>
<accession>C7G9I7</accession>
<dbReference type="PANTHER" id="PTHR46401">
    <property type="entry name" value="GLYCOSYLTRANSFERASE WBBK-RELATED"/>
    <property type="match status" value="1"/>
</dbReference>
<evidence type="ECO:0000313" key="3">
    <source>
        <dbReference type="Proteomes" id="UP000004828"/>
    </source>
</evidence>
<dbReference type="EMBL" id="ABYJ02000069">
    <property type="protein sequence ID" value="EEV01537.1"/>
    <property type="molecule type" value="Genomic_DNA"/>
</dbReference>
<proteinExistence type="predicted"/>
<comment type="caution">
    <text evidence="2">The sequence shown here is derived from an EMBL/GenBank/DDBJ whole genome shotgun (WGS) entry which is preliminary data.</text>
</comment>
<evidence type="ECO:0000313" key="2">
    <source>
        <dbReference type="EMBL" id="EEV01537.1"/>
    </source>
</evidence>
<dbReference type="Pfam" id="PF00534">
    <property type="entry name" value="Glycos_transf_1"/>
    <property type="match status" value="1"/>
</dbReference>
<dbReference type="Proteomes" id="UP000004828">
    <property type="component" value="Unassembled WGS sequence"/>
</dbReference>
<dbReference type="Gene3D" id="3.40.50.2000">
    <property type="entry name" value="Glycogen Phosphorylase B"/>
    <property type="match status" value="1"/>
</dbReference>
<sequence>MRMNMKKKILFNGLGNRGWIGGLYYIKNIMFSCLQNENIMERFSLVLLIDPEHADIFDCFKENVNVDIRVYDGNNKIKLALYEMRLIWFGGVKYCYALELNKIGKLFKKKGIFWIPDFQHRTLPEFFGAEELAHKEKNDLAMTGSDNPMVLSSFDAARDLERFYPGHRCSVEVVHFVSYIEPEVRAITPELEQSVREKFDLKRNYIYIPNQFWQHKNHIVMVEAIECLLKEGRLCDYDFVFTGNLKDYRNPEYIDKLRKIMESDTVCANIKLLGFVERTEQLAIMKNAQFIVQPSLCEGWGTVLEDAKVLDKVVLLSNIPVHQEQQNKKCVLFDPHDPKQLAETIARTAARASLPEHEAEYAGNMEQGIANMYREAREYSRALERVFL</sequence>
<reference evidence="2 3" key="1">
    <citation type="submission" date="2009-08" db="EMBL/GenBank/DDBJ databases">
        <authorList>
            <person name="Weinstock G."/>
            <person name="Sodergren E."/>
            <person name="Clifton S."/>
            <person name="Fulton L."/>
            <person name="Fulton B."/>
            <person name="Courtney L."/>
            <person name="Fronick C."/>
            <person name="Harrison M."/>
            <person name="Strong C."/>
            <person name="Farmer C."/>
            <person name="Delahaunty K."/>
            <person name="Markovic C."/>
            <person name="Hall O."/>
            <person name="Minx P."/>
            <person name="Tomlinson C."/>
            <person name="Mitreva M."/>
            <person name="Nelson J."/>
            <person name="Hou S."/>
            <person name="Wollam A."/>
            <person name="Pepin K.H."/>
            <person name="Johnson M."/>
            <person name="Bhonagiri V."/>
            <person name="Nash W.E."/>
            <person name="Warren W."/>
            <person name="Chinwalla A."/>
            <person name="Mardis E.R."/>
            <person name="Wilson R.K."/>
        </authorList>
    </citation>
    <scope>NUCLEOTIDE SEQUENCE [LARGE SCALE GENOMIC DNA]</scope>
    <source>
        <strain evidence="2 3">L1-82</strain>
    </source>
</reference>
<dbReference type="HOGENOM" id="CLU_056938_0_0_9"/>